<feature type="compositionally biased region" description="Polar residues" evidence="1">
    <location>
        <begin position="220"/>
        <end position="229"/>
    </location>
</feature>
<name>A0A8T9BCQ2_9HELO</name>
<dbReference type="PANTHER" id="PTHR36167:SF3">
    <property type="entry name" value="C2H2 FINGER DOMAIN TRANSCRIPTION FACTOR (EUROFUNG)-RELATED"/>
    <property type="match status" value="1"/>
</dbReference>
<evidence type="ECO:0008006" key="4">
    <source>
        <dbReference type="Google" id="ProtNLM"/>
    </source>
</evidence>
<keyword evidence="3" id="KW-1185">Reference proteome</keyword>
<dbReference type="OrthoDB" id="5431013at2759"/>
<accession>A0A8T9BCQ2</accession>
<feature type="region of interest" description="Disordered" evidence="1">
    <location>
        <begin position="988"/>
        <end position="1024"/>
    </location>
</feature>
<dbReference type="EMBL" id="QGMF01000253">
    <property type="protein sequence ID" value="TVY17475.1"/>
    <property type="molecule type" value="Genomic_DNA"/>
</dbReference>
<proteinExistence type="predicted"/>
<organism evidence="2 3">
    <name type="scientific">Lachnellula arida</name>
    <dbReference type="NCBI Taxonomy" id="1316785"/>
    <lineage>
        <taxon>Eukaryota</taxon>
        <taxon>Fungi</taxon>
        <taxon>Dikarya</taxon>
        <taxon>Ascomycota</taxon>
        <taxon>Pezizomycotina</taxon>
        <taxon>Leotiomycetes</taxon>
        <taxon>Helotiales</taxon>
        <taxon>Lachnaceae</taxon>
        <taxon>Lachnellula</taxon>
    </lineage>
</organism>
<protein>
    <recommendedName>
        <fullName evidence="4">Fungal N-terminal domain-containing protein</fullName>
    </recommendedName>
</protein>
<dbReference type="Proteomes" id="UP000469559">
    <property type="component" value="Unassembled WGS sequence"/>
</dbReference>
<evidence type="ECO:0000313" key="2">
    <source>
        <dbReference type="EMBL" id="TVY17475.1"/>
    </source>
</evidence>
<feature type="compositionally biased region" description="Basic and acidic residues" evidence="1">
    <location>
        <begin position="1007"/>
        <end position="1017"/>
    </location>
</feature>
<evidence type="ECO:0000256" key="1">
    <source>
        <dbReference type="SAM" id="MobiDB-lite"/>
    </source>
</evidence>
<comment type="caution">
    <text evidence="2">The sequence shown here is derived from an EMBL/GenBank/DDBJ whole genome shotgun (WGS) entry which is preliminary data.</text>
</comment>
<dbReference type="GO" id="GO:0006355">
    <property type="term" value="P:regulation of DNA-templated transcription"/>
    <property type="evidence" value="ECO:0007669"/>
    <property type="project" value="InterPro"/>
</dbReference>
<dbReference type="InterPro" id="IPR039327">
    <property type="entry name" value="CON7-like"/>
</dbReference>
<evidence type="ECO:0000313" key="3">
    <source>
        <dbReference type="Proteomes" id="UP000469559"/>
    </source>
</evidence>
<dbReference type="AlphaFoldDB" id="A0A8T9BCQ2"/>
<dbReference type="PANTHER" id="PTHR36167">
    <property type="entry name" value="C2H2 FINGER DOMAIN TRANSCRIPTION FACTOR (EUROFUNG)-RELATED"/>
    <property type="match status" value="1"/>
</dbReference>
<sequence>MSGLEVLGAVASVAQLAGVVYAISKQLYEVADALSTAPSDIKDLAHDLEIFHEELVLHAQLVTDENARYSNQIIQLTTKIIGRCAEICIKIDQILKRLRSGSIWAKIKWIYKEKEIVKLLTRLRDLKLSLMRVLSLLTSAKADHMMNALGLTKPSVFEGAEDAGMSEETIADIEETRQKLAGISIGQSSPRTKVSVHSELLHVQHGSGPTSTPDVPLPSRKSTTVNLPKPSPSSLGWTLFEDRLKQYRFVVIEGEEPYFKLLPKAAVTKSTPVRVYLDKPHDAVDGTFPCMYPGGCSGNHSFFVPSDLERHYRIVHSGHGESQVGLSQTTGQLATADEHESLPHINHQATSWNISPQNVGHRSDPSTNLILKSSFGVADRSDDSTSAITAPMPIKLMQHALGSVQSFHSAVTHQALNTKPGEQRSGQEVMPIGTTSIHAENTSRKEIPQGTTNEIWKQEMIQSAIKHFGMTREHAESWVLTLPVPVPNPGTVPNKAQGGPYSWPDYDQYIAEGNASLPSTPTGSQRHLPSDLISGKVIEIERNERLPPSSRMNEYFIPKNGINRTVITADICRLLGNDALVRPGTYEYPETRQVHEGYYITAWRPPTAAMREDLKADSTRYEQKLRATASQGQSRNVALATSVSMARREYHGPTESSVGYPGCGAYTHPTSAYLVPPELGTHYSQNYDSPYQDVSYVSGANLMVPSLRLASRAPSSQPPSGLYYGRMNPEHNVHSSYGNDRTFISSNPRAFHLWRHAFHRLQEQSPDVTYNLSGRWRAAGAWTSPNRDLLLVNSAVAHQQADNLLSLLALSEDRPSADIEDQSMLSAKALESVLAISSIIKVMKSTLEFKVGSFVWTLFCSVLGEIVTCDQERSTTRSDRILPHAATIATLIARYNIMENIYTEWPDMSLDPILQESLIKMCTLVLRYLDQLNIYHESLELAAGEEVALEGLNEYVVEIQRADDICRRYTVRAFDPGFTHMVDSVEDMSEEEEEYGTPALKHRTKRRISDAGNDRLGTKRPYIY</sequence>
<gene>
    <name evidence="2" type="ORF">LARI1_G004822</name>
</gene>
<feature type="region of interest" description="Disordered" evidence="1">
    <location>
        <begin position="203"/>
        <end position="229"/>
    </location>
</feature>
<reference evidence="2 3" key="1">
    <citation type="submission" date="2018-05" db="EMBL/GenBank/DDBJ databases">
        <title>Whole genome sequencing for identification of molecular markers to develop diagnostic detection tools for the regulated plant pathogen Lachnellula willkommii.</title>
        <authorList>
            <person name="Giroux E."/>
            <person name="Bilodeau G."/>
        </authorList>
    </citation>
    <scope>NUCLEOTIDE SEQUENCE [LARGE SCALE GENOMIC DNA]</scope>
    <source>
        <strain evidence="2 3">CBS 203.66</strain>
    </source>
</reference>